<dbReference type="RefSeq" id="WP_096197221.1">
    <property type="nucleotide sequence ID" value="NZ_NRGR01000017.1"/>
</dbReference>
<protein>
    <submittedName>
        <fullName evidence="2">Uncharacterized protein</fullName>
    </submittedName>
</protein>
<comment type="caution">
    <text evidence="2">The sequence shown here is derived from an EMBL/GenBank/DDBJ whole genome shotgun (WGS) entry which is preliminary data.</text>
</comment>
<feature type="transmembrane region" description="Helical" evidence="1">
    <location>
        <begin position="72"/>
        <end position="94"/>
    </location>
</feature>
<evidence type="ECO:0000313" key="2">
    <source>
        <dbReference type="EMBL" id="PCC39127.1"/>
    </source>
</evidence>
<accession>A0A2A3YIK5</accession>
<feature type="transmembrane region" description="Helical" evidence="1">
    <location>
        <begin position="38"/>
        <end position="60"/>
    </location>
</feature>
<keyword evidence="1" id="KW-0472">Membrane</keyword>
<reference evidence="2 3" key="1">
    <citation type="journal article" date="2017" name="Elife">
        <title>Extensive horizontal gene transfer in cheese-associated bacteria.</title>
        <authorList>
            <person name="Bonham K.S."/>
            <person name="Wolfe B.E."/>
            <person name="Dutton R.J."/>
        </authorList>
    </citation>
    <scope>NUCLEOTIDE SEQUENCE [LARGE SCALE GENOMIC DNA]</scope>
    <source>
        <strain evidence="2 3">341_9</strain>
    </source>
</reference>
<proteinExistence type="predicted"/>
<evidence type="ECO:0000256" key="1">
    <source>
        <dbReference type="SAM" id="Phobius"/>
    </source>
</evidence>
<organism evidence="2 3">
    <name type="scientific">Brachybacterium alimentarium</name>
    <dbReference type="NCBI Taxonomy" id="47845"/>
    <lineage>
        <taxon>Bacteria</taxon>
        <taxon>Bacillati</taxon>
        <taxon>Actinomycetota</taxon>
        <taxon>Actinomycetes</taxon>
        <taxon>Micrococcales</taxon>
        <taxon>Dermabacteraceae</taxon>
        <taxon>Brachybacterium</taxon>
    </lineage>
</organism>
<dbReference type="Proteomes" id="UP000218598">
    <property type="component" value="Unassembled WGS sequence"/>
</dbReference>
<keyword evidence="1" id="KW-0812">Transmembrane</keyword>
<keyword evidence="1" id="KW-1133">Transmembrane helix</keyword>
<name>A0A2A3YIK5_9MICO</name>
<keyword evidence="3" id="KW-1185">Reference proteome</keyword>
<gene>
    <name evidence="2" type="ORF">CIK66_10595</name>
</gene>
<dbReference type="OrthoDB" id="9972373at2"/>
<dbReference type="EMBL" id="NRGR01000017">
    <property type="protein sequence ID" value="PCC39127.1"/>
    <property type="molecule type" value="Genomic_DNA"/>
</dbReference>
<evidence type="ECO:0000313" key="3">
    <source>
        <dbReference type="Proteomes" id="UP000218598"/>
    </source>
</evidence>
<sequence>MFGQLRADTDPGVEPTWDALPPGVKDFLVDVVGTLMNIGILAGVAVLIAGLIVWGIGALSNRPGVGSVGVKIAVVSICVAIGSAGANAAIGFFAGQGVTIFS</sequence>
<dbReference type="AlphaFoldDB" id="A0A2A3YIK5"/>